<feature type="region of interest" description="Disordered" evidence="1">
    <location>
        <begin position="1"/>
        <end position="63"/>
    </location>
</feature>
<proteinExistence type="predicted"/>
<name>M8A0C6_TRIUA</name>
<feature type="compositionally biased region" description="Basic residues" evidence="1">
    <location>
        <begin position="37"/>
        <end position="49"/>
    </location>
</feature>
<dbReference type="AlphaFoldDB" id="M8A0C6"/>
<evidence type="ECO:0000313" key="2">
    <source>
        <dbReference type="EMBL" id="EMS65742.1"/>
    </source>
</evidence>
<reference evidence="2" key="1">
    <citation type="journal article" date="2013" name="Nature">
        <title>Draft genome of the wheat A-genome progenitor Triticum urartu.</title>
        <authorList>
            <person name="Ling H.Q."/>
            <person name="Zhao S."/>
            <person name="Liu D."/>
            <person name="Wang J."/>
            <person name="Sun H."/>
            <person name="Zhang C."/>
            <person name="Fan H."/>
            <person name="Li D."/>
            <person name="Dong L."/>
            <person name="Tao Y."/>
            <person name="Gao C."/>
            <person name="Wu H."/>
            <person name="Li Y."/>
            <person name="Cui Y."/>
            <person name="Guo X."/>
            <person name="Zheng S."/>
            <person name="Wang B."/>
            <person name="Yu K."/>
            <person name="Liang Q."/>
            <person name="Yang W."/>
            <person name="Lou X."/>
            <person name="Chen J."/>
            <person name="Feng M."/>
            <person name="Jian J."/>
            <person name="Zhang X."/>
            <person name="Luo G."/>
            <person name="Jiang Y."/>
            <person name="Liu J."/>
            <person name="Wang Z."/>
            <person name="Sha Y."/>
            <person name="Zhang B."/>
            <person name="Wu H."/>
            <person name="Tang D."/>
            <person name="Shen Q."/>
            <person name="Xue P."/>
            <person name="Zou S."/>
            <person name="Wang X."/>
            <person name="Liu X."/>
            <person name="Wang F."/>
            <person name="Yang Y."/>
            <person name="An X."/>
            <person name="Dong Z."/>
            <person name="Zhang K."/>
            <person name="Zhang X."/>
            <person name="Luo M.C."/>
            <person name="Dvorak J."/>
            <person name="Tong Y."/>
            <person name="Wang J."/>
            <person name="Yang H."/>
            <person name="Li Z."/>
            <person name="Wang D."/>
            <person name="Zhang A."/>
            <person name="Wang J."/>
        </authorList>
    </citation>
    <scope>NUCLEOTIDE SEQUENCE</scope>
</reference>
<organism evidence="2">
    <name type="scientific">Triticum urartu</name>
    <name type="common">Red wild einkorn</name>
    <name type="synonym">Crithodium urartu</name>
    <dbReference type="NCBI Taxonomy" id="4572"/>
    <lineage>
        <taxon>Eukaryota</taxon>
        <taxon>Viridiplantae</taxon>
        <taxon>Streptophyta</taxon>
        <taxon>Embryophyta</taxon>
        <taxon>Tracheophyta</taxon>
        <taxon>Spermatophyta</taxon>
        <taxon>Magnoliopsida</taxon>
        <taxon>Liliopsida</taxon>
        <taxon>Poales</taxon>
        <taxon>Poaceae</taxon>
        <taxon>BOP clade</taxon>
        <taxon>Pooideae</taxon>
        <taxon>Triticodae</taxon>
        <taxon>Triticeae</taxon>
        <taxon>Triticinae</taxon>
        <taxon>Triticum</taxon>
    </lineage>
</organism>
<gene>
    <name evidence="2" type="ORF">TRIUR3_32814</name>
</gene>
<sequence length="76" mass="8659">MACLEEEFRQRLNNSEEEDVVGDLPRPRPSPGGGRQPRPRRTSRPKRPRPLGYSEGDKRKTRGVVADEGRVLLLHV</sequence>
<accession>M8A0C6</accession>
<feature type="compositionally biased region" description="Basic and acidic residues" evidence="1">
    <location>
        <begin position="1"/>
        <end position="10"/>
    </location>
</feature>
<evidence type="ECO:0000256" key="1">
    <source>
        <dbReference type="SAM" id="MobiDB-lite"/>
    </source>
</evidence>
<protein>
    <submittedName>
        <fullName evidence="2">Uncharacterized protein</fullName>
    </submittedName>
</protein>
<dbReference type="EMBL" id="KD040333">
    <property type="protein sequence ID" value="EMS65742.1"/>
    <property type="molecule type" value="Genomic_DNA"/>
</dbReference>